<evidence type="ECO:0000256" key="1">
    <source>
        <dbReference type="SAM" id="Phobius"/>
    </source>
</evidence>
<proteinExistence type="predicted"/>
<name>A0A0N4VIL9_ENTVE</name>
<sequence length="81" mass="9748">MLPDVYGVFKFLVDYRRIGYTHLYNVQQVSVRPLEHTQYERFIRSAFPYYVSAFSMIVGLMLFSCVFLYHKDTSIKEHKKE</sequence>
<dbReference type="UniPathway" id="UPA00378"/>
<evidence type="ECO:0000313" key="3">
    <source>
        <dbReference type="EMBL" id="VDD95264.1"/>
    </source>
</evidence>
<feature type="transmembrane region" description="Helical" evidence="1">
    <location>
        <begin position="47"/>
        <end position="69"/>
    </location>
</feature>
<dbReference type="WBParaSite" id="EVEC_0001067201-mRNA-1">
    <property type="protein sequence ID" value="EVEC_0001067201-mRNA-1"/>
    <property type="gene ID" value="EVEC_0001067201"/>
</dbReference>
<evidence type="ECO:0000313" key="5">
    <source>
        <dbReference type="WBParaSite" id="EVEC_0001067201-mRNA-1"/>
    </source>
</evidence>
<dbReference type="Proteomes" id="UP000274131">
    <property type="component" value="Unassembled WGS sequence"/>
</dbReference>
<dbReference type="GO" id="GO:0008250">
    <property type="term" value="C:oligosaccharyltransferase complex"/>
    <property type="evidence" value="ECO:0007669"/>
    <property type="project" value="TreeGrafter"/>
</dbReference>
<reference evidence="3 4" key="2">
    <citation type="submission" date="2018-10" db="EMBL/GenBank/DDBJ databases">
        <authorList>
            <consortium name="Pathogen Informatics"/>
        </authorList>
    </citation>
    <scope>NUCLEOTIDE SEQUENCE [LARGE SCALE GENOMIC DNA]</scope>
</reference>
<dbReference type="STRING" id="51028.A0A0N4VIL9"/>
<evidence type="ECO:0000313" key="4">
    <source>
        <dbReference type="Proteomes" id="UP000274131"/>
    </source>
</evidence>
<dbReference type="AlphaFoldDB" id="A0A0N4VIL9"/>
<evidence type="ECO:0000259" key="2">
    <source>
        <dbReference type="Pfam" id="PF23358"/>
    </source>
</evidence>
<dbReference type="EMBL" id="UXUI01010460">
    <property type="protein sequence ID" value="VDD95264.1"/>
    <property type="molecule type" value="Genomic_DNA"/>
</dbReference>
<protein>
    <submittedName>
        <fullName evidence="5">Dolichyl-diphosphooligosaccharide--protein glycosyltransferase 48 kDa subunit</fullName>
    </submittedName>
</protein>
<dbReference type="InterPro" id="IPR005013">
    <property type="entry name" value="DDOST_48_kDa_subunit"/>
</dbReference>
<reference evidence="5" key="1">
    <citation type="submission" date="2017-02" db="UniProtKB">
        <authorList>
            <consortium name="WormBaseParasite"/>
        </authorList>
    </citation>
    <scope>IDENTIFICATION</scope>
</reference>
<dbReference type="PANTHER" id="PTHR10830:SF0">
    <property type="entry name" value="DOLICHYL-DIPHOSPHOOLIGOSACCHARIDE--PROTEIN GLYCOSYLTRANSFERASE 48 KDA SUBUNIT"/>
    <property type="match status" value="1"/>
</dbReference>
<keyword evidence="1" id="KW-0472">Membrane</keyword>
<accession>A0A0N4VIL9</accession>
<organism evidence="5">
    <name type="scientific">Enterobius vermicularis</name>
    <name type="common">Human pinworm</name>
    <dbReference type="NCBI Taxonomy" id="51028"/>
    <lineage>
        <taxon>Eukaryota</taxon>
        <taxon>Metazoa</taxon>
        <taxon>Ecdysozoa</taxon>
        <taxon>Nematoda</taxon>
        <taxon>Chromadorea</taxon>
        <taxon>Rhabditida</taxon>
        <taxon>Spirurina</taxon>
        <taxon>Oxyuridomorpha</taxon>
        <taxon>Oxyuroidea</taxon>
        <taxon>Oxyuridae</taxon>
        <taxon>Enterobius</taxon>
    </lineage>
</organism>
<dbReference type="PANTHER" id="PTHR10830">
    <property type="entry name" value="DOLICHYL-DIPHOSPHOOLIGOSACCHARIDE--PROTEIN GLYCOSYLTRANSFERASE 48 KDA SUBUNIT"/>
    <property type="match status" value="1"/>
</dbReference>
<keyword evidence="1" id="KW-1133">Transmembrane helix</keyword>
<keyword evidence="1" id="KW-0812">Transmembrane</keyword>
<gene>
    <name evidence="3" type="ORF">EVEC_LOCUS10015</name>
</gene>
<dbReference type="Pfam" id="PF23358">
    <property type="entry name" value="OST48_MD"/>
    <property type="match status" value="1"/>
</dbReference>
<dbReference type="OrthoDB" id="29105at2759"/>
<dbReference type="GO" id="GO:0018279">
    <property type="term" value="P:protein N-linked glycosylation via asparagine"/>
    <property type="evidence" value="ECO:0007669"/>
    <property type="project" value="InterPro"/>
</dbReference>
<feature type="domain" description="OST48 middle" evidence="2">
    <location>
        <begin position="2"/>
        <end position="71"/>
    </location>
</feature>
<keyword evidence="4" id="KW-1185">Reference proteome</keyword>
<dbReference type="InterPro" id="IPR055459">
    <property type="entry name" value="OST48_MD"/>
</dbReference>